<organism evidence="1 2">
    <name type="scientific">Daphnia magna</name>
    <dbReference type="NCBI Taxonomy" id="35525"/>
    <lineage>
        <taxon>Eukaryota</taxon>
        <taxon>Metazoa</taxon>
        <taxon>Ecdysozoa</taxon>
        <taxon>Arthropoda</taxon>
        <taxon>Crustacea</taxon>
        <taxon>Branchiopoda</taxon>
        <taxon>Diplostraca</taxon>
        <taxon>Cladocera</taxon>
        <taxon>Anomopoda</taxon>
        <taxon>Daphniidae</taxon>
        <taxon>Daphnia</taxon>
    </lineage>
</organism>
<evidence type="ECO:0000313" key="2">
    <source>
        <dbReference type="Proteomes" id="UP001234178"/>
    </source>
</evidence>
<dbReference type="Proteomes" id="UP001234178">
    <property type="component" value="Unassembled WGS sequence"/>
</dbReference>
<accession>A0ABQ9YWA3</accession>
<protein>
    <submittedName>
        <fullName evidence="1">Uncharacterized protein</fullName>
    </submittedName>
</protein>
<name>A0ABQ9YWA3_9CRUS</name>
<sequence length="141" mass="16201">MDNTQVVLFIRRQVLPTKANEKEVGRFGESGAKQNKKFVVHVLSIVRIDPAVVKSGKEEGSSNKIRKKEMKEATYLLMRCIQRNLIIDVITDNIPFFCSQLFVYKIEIKLKKHMTRCLARHSHASPCRDEVKVICVVIECV</sequence>
<dbReference type="EMBL" id="JAOYFB010000001">
    <property type="protein sequence ID" value="KAK4004924.1"/>
    <property type="molecule type" value="Genomic_DNA"/>
</dbReference>
<keyword evidence="2" id="KW-1185">Reference proteome</keyword>
<proteinExistence type="predicted"/>
<comment type="caution">
    <text evidence="1">The sequence shown here is derived from an EMBL/GenBank/DDBJ whole genome shotgun (WGS) entry which is preliminary data.</text>
</comment>
<gene>
    <name evidence="1" type="ORF">OUZ56_006652</name>
</gene>
<evidence type="ECO:0000313" key="1">
    <source>
        <dbReference type="EMBL" id="KAK4004924.1"/>
    </source>
</evidence>
<reference evidence="1 2" key="1">
    <citation type="journal article" date="2023" name="Nucleic Acids Res.">
        <title>The hologenome of Daphnia magna reveals possible DNA methylation and microbiome-mediated evolution of the host genome.</title>
        <authorList>
            <person name="Chaturvedi A."/>
            <person name="Li X."/>
            <person name="Dhandapani V."/>
            <person name="Marshall H."/>
            <person name="Kissane S."/>
            <person name="Cuenca-Cambronero M."/>
            <person name="Asole G."/>
            <person name="Calvet F."/>
            <person name="Ruiz-Romero M."/>
            <person name="Marangio P."/>
            <person name="Guigo R."/>
            <person name="Rago D."/>
            <person name="Mirbahai L."/>
            <person name="Eastwood N."/>
            <person name="Colbourne J.K."/>
            <person name="Zhou J."/>
            <person name="Mallon E."/>
            <person name="Orsini L."/>
        </authorList>
    </citation>
    <scope>NUCLEOTIDE SEQUENCE [LARGE SCALE GENOMIC DNA]</scope>
    <source>
        <strain evidence="1">LRV0_1</strain>
    </source>
</reference>